<reference evidence="2" key="1">
    <citation type="journal article" date="2011" name="Proc. Natl. Acad. Sci. U.S.A.">
        <title>The genome of the fire ant Solenopsis invicta.</title>
        <authorList>
            <person name="Wurm Y."/>
            <person name="Wang J."/>
            <person name="Riba-Grognuz O."/>
            <person name="Corona M."/>
            <person name="Nygaard S."/>
            <person name="Hunt B.G."/>
            <person name="Ingram K.K."/>
            <person name="Falquet L."/>
            <person name="Nipitwattanaphon M."/>
            <person name="Gotzek D."/>
            <person name="Dijkstra M.B."/>
            <person name="Oettler J."/>
            <person name="Comtesse F."/>
            <person name="Shih C.J."/>
            <person name="Wu W.J."/>
            <person name="Yang C.C."/>
            <person name="Thomas J."/>
            <person name="Beaudoing E."/>
            <person name="Pradervand S."/>
            <person name="Flegel V."/>
            <person name="Cook E.D."/>
            <person name="Fabbretti R."/>
            <person name="Stockinger H."/>
            <person name="Long L."/>
            <person name="Farmerie W.G."/>
            <person name="Oakey J."/>
            <person name="Boomsma J.J."/>
            <person name="Pamilo P."/>
            <person name="Yi S.V."/>
            <person name="Heinze J."/>
            <person name="Goodisman M.A."/>
            <person name="Farinelli L."/>
            <person name="Harshman K."/>
            <person name="Hulo N."/>
            <person name="Cerutti L."/>
            <person name="Xenarios I."/>
            <person name="Shoemaker D."/>
            <person name="Keller L."/>
        </authorList>
    </citation>
    <scope>NUCLEOTIDE SEQUENCE [LARGE SCALE GENOMIC DNA]</scope>
</reference>
<name>E9IR56_SOLIN</name>
<protein>
    <submittedName>
        <fullName evidence="2">Uncharacterized protein</fullName>
    </submittedName>
</protein>
<feature type="compositionally biased region" description="Basic and acidic residues" evidence="1">
    <location>
        <begin position="1"/>
        <end position="29"/>
    </location>
</feature>
<evidence type="ECO:0000313" key="2">
    <source>
        <dbReference type="EMBL" id="EFZ16948.1"/>
    </source>
</evidence>
<dbReference type="OMA" id="WTIWIAL"/>
<feature type="compositionally biased region" description="Gly residues" evidence="1">
    <location>
        <begin position="54"/>
        <end position="65"/>
    </location>
</feature>
<accession>E9IR56</accession>
<sequence length="158" mass="17615">MLARKKEVATKKRELEQKLSEPDEIHFESSTRTVPQEPPNTPHVNYTRAYSPPSGGGYNGKGSGGKPPPPKVSFRKATETVSYYDGYNIPLAQFTRACRHAYEIIPTSVERNLTKLLISKPDKRAYYAVKNEPCATVTELIDLLTGAFRSPKTNTAEN</sequence>
<feature type="non-terminal residue" evidence="2">
    <location>
        <position position="158"/>
    </location>
</feature>
<dbReference type="EMBL" id="GL765078">
    <property type="protein sequence ID" value="EFZ16948.1"/>
    <property type="molecule type" value="Genomic_DNA"/>
</dbReference>
<dbReference type="HOGENOM" id="CLU_1671526_0_0_1"/>
<evidence type="ECO:0000256" key="1">
    <source>
        <dbReference type="SAM" id="MobiDB-lite"/>
    </source>
</evidence>
<organism>
    <name type="scientific">Solenopsis invicta</name>
    <name type="common">Red imported fire ant</name>
    <name type="synonym">Solenopsis wagneri</name>
    <dbReference type="NCBI Taxonomy" id="13686"/>
    <lineage>
        <taxon>Eukaryota</taxon>
        <taxon>Metazoa</taxon>
        <taxon>Ecdysozoa</taxon>
        <taxon>Arthropoda</taxon>
        <taxon>Hexapoda</taxon>
        <taxon>Insecta</taxon>
        <taxon>Pterygota</taxon>
        <taxon>Neoptera</taxon>
        <taxon>Endopterygota</taxon>
        <taxon>Hymenoptera</taxon>
        <taxon>Apocrita</taxon>
        <taxon>Aculeata</taxon>
        <taxon>Formicoidea</taxon>
        <taxon>Formicidae</taxon>
        <taxon>Myrmicinae</taxon>
        <taxon>Solenopsis</taxon>
    </lineage>
</organism>
<proteinExistence type="predicted"/>
<dbReference type="AlphaFoldDB" id="E9IR56"/>
<feature type="region of interest" description="Disordered" evidence="1">
    <location>
        <begin position="1"/>
        <end position="74"/>
    </location>
</feature>
<gene>
    <name evidence="2" type="ORF">SINV_80301</name>
</gene>